<keyword evidence="6" id="KW-0503">Monooxygenase</keyword>
<evidence type="ECO:0000256" key="2">
    <source>
        <dbReference type="ARBA" id="ARBA00010617"/>
    </source>
</evidence>
<proteinExistence type="inferred from homology"/>
<evidence type="ECO:0000313" key="8">
    <source>
        <dbReference type="EMBL" id="TFK19764.1"/>
    </source>
</evidence>
<keyword evidence="4" id="KW-0560">Oxidoreductase</keyword>
<dbReference type="EMBL" id="ML210326">
    <property type="protein sequence ID" value="TFK19764.1"/>
    <property type="molecule type" value="Genomic_DNA"/>
</dbReference>
<keyword evidence="5 7" id="KW-0408">Iron</keyword>
<evidence type="ECO:0000256" key="1">
    <source>
        <dbReference type="ARBA" id="ARBA00001971"/>
    </source>
</evidence>
<dbReference type="GO" id="GO:0016705">
    <property type="term" value="F:oxidoreductase activity, acting on paired donors, with incorporation or reduction of molecular oxygen"/>
    <property type="evidence" value="ECO:0007669"/>
    <property type="project" value="InterPro"/>
</dbReference>
<gene>
    <name evidence="8" type="ORF">FA15DRAFT_674149</name>
</gene>
<dbReference type="GO" id="GO:0020037">
    <property type="term" value="F:heme binding"/>
    <property type="evidence" value="ECO:0007669"/>
    <property type="project" value="InterPro"/>
</dbReference>
<organism evidence="8 9">
    <name type="scientific">Coprinopsis marcescibilis</name>
    <name type="common">Agaric fungus</name>
    <name type="synonym">Psathyrella marcescibilis</name>
    <dbReference type="NCBI Taxonomy" id="230819"/>
    <lineage>
        <taxon>Eukaryota</taxon>
        <taxon>Fungi</taxon>
        <taxon>Dikarya</taxon>
        <taxon>Basidiomycota</taxon>
        <taxon>Agaricomycotina</taxon>
        <taxon>Agaricomycetes</taxon>
        <taxon>Agaricomycetidae</taxon>
        <taxon>Agaricales</taxon>
        <taxon>Agaricineae</taxon>
        <taxon>Psathyrellaceae</taxon>
        <taxon>Coprinopsis</taxon>
    </lineage>
</organism>
<evidence type="ECO:0000313" key="9">
    <source>
        <dbReference type="Proteomes" id="UP000307440"/>
    </source>
</evidence>
<comment type="similarity">
    <text evidence="2">Belongs to the cytochrome P450 family.</text>
</comment>
<dbReference type="PANTHER" id="PTHR46206">
    <property type="entry name" value="CYTOCHROME P450"/>
    <property type="match status" value="1"/>
</dbReference>
<reference evidence="8 9" key="1">
    <citation type="journal article" date="2019" name="Nat. Ecol. Evol.">
        <title>Megaphylogeny resolves global patterns of mushroom evolution.</title>
        <authorList>
            <person name="Varga T."/>
            <person name="Krizsan K."/>
            <person name="Foldi C."/>
            <person name="Dima B."/>
            <person name="Sanchez-Garcia M."/>
            <person name="Sanchez-Ramirez S."/>
            <person name="Szollosi G.J."/>
            <person name="Szarkandi J.G."/>
            <person name="Papp V."/>
            <person name="Albert L."/>
            <person name="Andreopoulos W."/>
            <person name="Angelini C."/>
            <person name="Antonin V."/>
            <person name="Barry K.W."/>
            <person name="Bougher N.L."/>
            <person name="Buchanan P."/>
            <person name="Buyck B."/>
            <person name="Bense V."/>
            <person name="Catcheside P."/>
            <person name="Chovatia M."/>
            <person name="Cooper J."/>
            <person name="Damon W."/>
            <person name="Desjardin D."/>
            <person name="Finy P."/>
            <person name="Geml J."/>
            <person name="Haridas S."/>
            <person name="Hughes K."/>
            <person name="Justo A."/>
            <person name="Karasinski D."/>
            <person name="Kautmanova I."/>
            <person name="Kiss B."/>
            <person name="Kocsube S."/>
            <person name="Kotiranta H."/>
            <person name="LaButti K.M."/>
            <person name="Lechner B.E."/>
            <person name="Liimatainen K."/>
            <person name="Lipzen A."/>
            <person name="Lukacs Z."/>
            <person name="Mihaltcheva S."/>
            <person name="Morgado L.N."/>
            <person name="Niskanen T."/>
            <person name="Noordeloos M.E."/>
            <person name="Ohm R.A."/>
            <person name="Ortiz-Santana B."/>
            <person name="Ovrebo C."/>
            <person name="Racz N."/>
            <person name="Riley R."/>
            <person name="Savchenko A."/>
            <person name="Shiryaev A."/>
            <person name="Soop K."/>
            <person name="Spirin V."/>
            <person name="Szebenyi C."/>
            <person name="Tomsovsky M."/>
            <person name="Tulloss R.E."/>
            <person name="Uehling J."/>
            <person name="Grigoriev I.V."/>
            <person name="Vagvolgyi C."/>
            <person name="Papp T."/>
            <person name="Martin F.M."/>
            <person name="Miettinen O."/>
            <person name="Hibbett D.S."/>
            <person name="Nagy L.G."/>
        </authorList>
    </citation>
    <scope>NUCLEOTIDE SEQUENCE [LARGE SCALE GENOMIC DNA]</scope>
    <source>
        <strain evidence="8 9">CBS 121175</strain>
    </source>
</reference>
<dbReference type="STRING" id="230819.A0A5C3KI77"/>
<dbReference type="InterPro" id="IPR002403">
    <property type="entry name" value="Cyt_P450_E_grp-IV"/>
</dbReference>
<evidence type="ECO:0000256" key="5">
    <source>
        <dbReference type="ARBA" id="ARBA00023004"/>
    </source>
</evidence>
<dbReference type="GO" id="GO:0004497">
    <property type="term" value="F:monooxygenase activity"/>
    <property type="evidence" value="ECO:0007669"/>
    <property type="project" value="UniProtKB-KW"/>
</dbReference>
<dbReference type="GO" id="GO:0005506">
    <property type="term" value="F:iron ion binding"/>
    <property type="evidence" value="ECO:0007669"/>
    <property type="project" value="InterPro"/>
</dbReference>
<dbReference type="SUPFAM" id="SSF48264">
    <property type="entry name" value="Cytochrome P450"/>
    <property type="match status" value="1"/>
</dbReference>
<dbReference type="AlphaFoldDB" id="A0A5C3KI77"/>
<comment type="cofactor">
    <cofactor evidence="1 7">
        <name>heme</name>
        <dbReference type="ChEBI" id="CHEBI:30413"/>
    </cofactor>
</comment>
<dbReference type="PANTHER" id="PTHR46206:SF1">
    <property type="entry name" value="P450, PUTATIVE (EUROFUNG)-RELATED"/>
    <property type="match status" value="1"/>
</dbReference>
<evidence type="ECO:0000256" key="3">
    <source>
        <dbReference type="ARBA" id="ARBA00022723"/>
    </source>
</evidence>
<evidence type="ECO:0000256" key="6">
    <source>
        <dbReference type="ARBA" id="ARBA00023033"/>
    </source>
</evidence>
<keyword evidence="9" id="KW-1185">Reference proteome</keyword>
<dbReference type="CDD" id="cd11041">
    <property type="entry name" value="CYP503A1-like"/>
    <property type="match status" value="1"/>
</dbReference>
<evidence type="ECO:0000256" key="4">
    <source>
        <dbReference type="ARBA" id="ARBA00023002"/>
    </source>
</evidence>
<keyword evidence="7" id="KW-0349">Heme</keyword>
<dbReference type="PRINTS" id="PR00465">
    <property type="entry name" value="EP450IV"/>
</dbReference>
<keyword evidence="3 7" id="KW-0479">Metal-binding</keyword>
<protein>
    <submittedName>
        <fullName evidence="8">Cytochrome P450</fullName>
    </submittedName>
</protein>
<evidence type="ECO:0000256" key="7">
    <source>
        <dbReference type="PIRSR" id="PIRSR602403-1"/>
    </source>
</evidence>
<accession>A0A5C3KI77</accession>
<feature type="binding site" description="axial binding residue" evidence="7">
    <location>
        <position position="449"/>
    </location>
    <ligand>
        <name>heme</name>
        <dbReference type="ChEBI" id="CHEBI:30413"/>
    </ligand>
    <ligandPart>
        <name>Fe</name>
        <dbReference type="ChEBI" id="CHEBI:18248"/>
    </ligandPart>
</feature>
<name>A0A5C3KI77_COPMA</name>
<dbReference type="Pfam" id="PF00067">
    <property type="entry name" value="p450"/>
    <property type="match status" value="1"/>
</dbReference>
<dbReference type="Proteomes" id="UP000307440">
    <property type="component" value="Unassembled WGS sequence"/>
</dbReference>
<dbReference type="Gene3D" id="1.10.630.10">
    <property type="entry name" value="Cytochrome P450"/>
    <property type="match status" value="1"/>
</dbReference>
<dbReference type="OrthoDB" id="1844152at2759"/>
<sequence>MGWFISCGFVLVLLYSVSVWYQYRCRRQIDLPAIGYEGLWSSYWTAFRCVRHAKSLFNEGYLRVNKNGLFKIPLWDRWFVVAAGDKYLSDIKAASDTVLSMMDGAMELLKGEYTLGPQFISNQYHLAIFRTMLSKDLNTLLPELLDEVFHATLELFPEQGHEWNLVCVHDALRALSVRVSSRILVGLPLCRNKEYHRTNVQFAHSVMFGASLISFFPRPLQSIVGKLYHRFSTTRHRNNILKHVSKAIEDRRLELEQLEPNESKPNELISWLLDLAPPGLERETASIAFRILLTNFSANHATSGALISAVYCLAAEPRYIKELRDEIESILGSGIEYDTWNLKAIDRCEKLDSFLKESIRLHGVGAFSVLRKALTHFRFSDGTVLPPGTIISACGTNIHLDEDNYPDAHTFDGLRFYKLRQQEPSATRKHTLASGDDHFLAFGIGKSMCPGRFFASMVMKCNFINLILNYDFDLEEGTGEPVDEWLGPISLPSSKAKILVRRRVPA</sequence>
<dbReference type="InterPro" id="IPR001128">
    <property type="entry name" value="Cyt_P450"/>
</dbReference>
<dbReference type="InterPro" id="IPR036396">
    <property type="entry name" value="Cyt_P450_sf"/>
</dbReference>